<dbReference type="SMART" id="SM00028">
    <property type="entry name" value="TPR"/>
    <property type="match status" value="2"/>
</dbReference>
<comment type="caution">
    <text evidence="2">The sequence shown here is derived from an EMBL/GenBank/DDBJ whole genome shotgun (WGS) entry which is preliminary data.</text>
</comment>
<dbReference type="PROSITE" id="PS50005">
    <property type="entry name" value="TPR"/>
    <property type="match status" value="1"/>
</dbReference>
<dbReference type="SUPFAM" id="SSF48452">
    <property type="entry name" value="TPR-like"/>
    <property type="match status" value="1"/>
</dbReference>
<dbReference type="InterPro" id="IPR019734">
    <property type="entry name" value="TPR_rpt"/>
</dbReference>
<proteinExistence type="predicted"/>
<gene>
    <name evidence="2" type="ORF">ENS29_15600</name>
</gene>
<name>A0A7C4VRR1_9BACT</name>
<dbReference type="Gene3D" id="1.25.40.10">
    <property type="entry name" value="Tetratricopeptide repeat domain"/>
    <property type="match status" value="1"/>
</dbReference>
<sequence>MHNHTILPEALHLNQQGEDFFSQQCFQEALSAFRAAHQLQPDWVVPLNNLGVVHWQTGQYQEALINMMEAYRHDPYHKETVQNLIDMMLALEKRESAFLIARGYLRKYPDDMLIQEKVRGVRPTIRIVHHMARSGGTIISKCLGCMNNVLLLSEIHPKGGRWFDPIIQAHQWFGMFDSAEIREGCLTEMPFLEKISRIYEKAYGRKKTLIIRDWTHLDYTAKPFVENPSYELTTALVLDQQFEVLHIATVRHPIDQWLSLRNLSVMKDQLTLDQFLLGYRKFAEKAREIGFIRYEEFIQDPPHVMKILCDRLQLAFNPDFLQKWFLYTTITGDTDNLRVPKTSISVIPKRPMESCLRKYFETSKDYWISIELLGYDNT</sequence>
<evidence type="ECO:0000256" key="1">
    <source>
        <dbReference type="PROSITE-ProRule" id="PRU00339"/>
    </source>
</evidence>
<dbReference type="InterPro" id="IPR027417">
    <property type="entry name" value="P-loop_NTPase"/>
</dbReference>
<reference evidence="2" key="1">
    <citation type="journal article" date="2020" name="mSystems">
        <title>Genome- and Community-Level Interaction Insights into Carbon Utilization and Element Cycling Functions of Hydrothermarchaeota in Hydrothermal Sediment.</title>
        <authorList>
            <person name="Zhou Z."/>
            <person name="Liu Y."/>
            <person name="Xu W."/>
            <person name="Pan J."/>
            <person name="Luo Z.H."/>
            <person name="Li M."/>
        </authorList>
    </citation>
    <scope>NUCLEOTIDE SEQUENCE [LARGE SCALE GENOMIC DNA]</scope>
    <source>
        <strain evidence="2">SpSt-477</strain>
    </source>
</reference>
<keyword evidence="1" id="KW-0802">TPR repeat</keyword>
<organism evidence="2">
    <name type="scientific">Desulfatirhabdium butyrativorans</name>
    <dbReference type="NCBI Taxonomy" id="340467"/>
    <lineage>
        <taxon>Bacteria</taxon>
        <taxon>Pseudomonadati</taxon>
        <taxon>Thermodesulfobacteriota</taxon>
        <taxon>Desulfobacteria</taxon>
        <taxon>Desulfobacterales</taxon>
        <taxon>Desulfatirhabdiaceae</taxon>
        <taxon>Desulfatirhabdium</taxon>
    </lineage>
</organism>
<feature type="repeat" description="TPR" evidence="1">
    <location>
        <begin position="44"/>
        <end position="77"/>
    </location>
</feature>
<dbReference type="InterPro" id="IPR011990">
    <property type="entry name" value="TPR-like_helical_dom_sf"/>
</dbReference>
<protein>
    <submittedName>
        <fullName evidence="2">Uncharacterized protein</fullName>
    </submittedName>
</protein>
<dbReference type="SUPFAM" id="SSF52540">
    <property type="entry name" value="P-loop containing nucleoside triphosphate hydrolases"/>
    <property type="match status" value="1"/>
</dbReference>
<dbReference type="EMBL" id="DSUH01000358">
    <property type="protein sequence ID" value="HGU34249.1"/>
    <property type="molecule type" value="Genomic_DNA"/>
</dbReference>
<dbReference type="Gene3D" id="3.40.50.300">
    <property type="entry name" value="P-loop containing nucleotide triphosphate hydrolases"/>
    <property type="match status" value="1"/>
</dbReference>
<dbReference type="AlphaFoldDB" id="A0A7C4VRR1"/>
<evidence type="ECO:0000313" key="2">
    <source>
        <dbReference type="EMBL" id="HGU34249.1"/>
    </source>
</evidence>
<accession>A0A7C4VRR1</accession>